<protein>
    <submittedName>
        <fullName evidence="2">Uncharacterized protein</fullName>
    </submittedName>
</protein>
<proteinExistence type="predicted"/>
<dbReference type="AlphaFoldDB" id="A0A1J5QGB2"/>
<dbReference type="EMBL" id="MLJW01000789">
    <property type="protein sequence ID" value="OIQ82585.1"/>
    <property type="molecule type" value="Genomic_DNA"/>
</dbReference>
<name>A0A1J5QGB2_9ZZZZ</name>
<evidence type="ECO:0000313" key="2">
    <source>
        <dbReference type="EMBL" id="OIQ82585.1"/>
    </source>
</evidence>
<gene>
    <name evidence="2" type="ORF">GALL_356300</name>
</gene>
<comment type="caution">
    <text evidence="2">The sequence shown here is derived from an EMBL/GenBank/DDBJ whole genome shotgun (WGS) entry which is preliminary data.</text>
</comment>
<accession>A0A1J5QGB2</accession>
<evidence type="ECO:0000256" key="1">
    <source>
        <dbReference type="SAM" id="MobiDB-lite"/>
    </source>
</evidence>
<feature type="region of interest" description="Disordered" evidence="1">
    <location>
        <begin position="109"/>
        <end position="148"/>
    </location>
</feature>
<sequence>MLRPLPSRPALLLALLAALPLAGCGKAGRPLAPPGAYYPQAYPAGNKPAGTAVLQAPIPANPPQAGRALPPEWDQQDLQSLKAKDGTYLDPSVRNPRVDLGGLLMQQQATSRTTISNGNPLQSNPIGQPGVGGLPAIDTVIPPESSQQ</sequence>
<feature type="region of interest" description="Disordered" evidence="1">
    <location>
        <begin position="39"/>
        <end position="71"/>
    </location>
</feature>
<organism evidence="2">
    <name type="scientific">mine drainage metagenome</name>
    <dbReference type="NCBI Taxonomy" id="410659"/>
    <lineage>
        <taxon>unclassified sequences</taxon>
        <taxon>metagenomes</taxon>
        <taxon>ecological metagenomes</taxon>
    </lineage>
</organism>
<reference evidence="2" key="1">
    <citation type="submission" date="2016-10" db="EMBL/GenBank/DDBJ databases">
        <title>Sequence of Gallionella enrichment culture.</title>
        <authorList>
            <person name="Poehlein A."/>
            <person name="Muehling M."/>
            <person name="Daniel R."/>
        </authorList>
    </citation>
    <scope>NUCLEOTIDE SEQUENCE</scope>
</reference>
<feature type="compositionally biased region" description="Polar residues" evidence="1">
    <location>
        <begin position="109"/>
        <end position="126"/>
    </location>
</feature>